<evidence type="ECO:0000256" key="1">
    <source>
        <dbReference type="SAM" id="SignalP"/>
    </source>
</evidence>
<proteinExistence type="predicted"/>
<keyword evidence="3" id="KW-1185">Reference proteome</keyword>
<feature type="signal peptide" evidence="1">
    <location>
        <begin position="1"/>
        <end position="18"/>
    </location>
</feature>
<dbReference type="AlphaFoldDB" id="A0AAX4HSM0"/>
<dbReference type="Proteomes" id="UP001324634">
    <property type="component" value="Chromosome"/>
</dbReference>
<name>A0AAX4HSM0_9BACT</name>
<sequence length="57" mass="6483">MRLILLILLIVSFSKTNAVQSSQFTTERFNNGMLRLENDEAICYLHDSGGLSCKFKD</sequence>
<dbReference type="EMBL" id="CP139487">
    <property type="protein sequence ID" value="WPU65904.1"/>
    <property type="molecule type" value="Genomic_DNA"/>
</dbReference>
<gene>
    <name evidence="2" type="ORF">SOO65_04015</name>
</gene>
<dbReference type="KEGG" id="psti:SOO65_04015"/>
<keyword evidence="1" id="KW-0732">Signal</keyword>
<feature type="chain" id="PRO_5043567762" evidence="1">
    <location>
        <begin position="19"/>
        <end position="57"/>
    </location>
</feature>
<reference evidence="2 3" key="1">
    <citation type="submission" date="2023-11" db="EMBL/GenBank/DDBJ databases">
        <title>Peredibacter starrii A3.12.</title>
        <authorList>
            <person name="Mitchell R.J."/>
        </authorList>
    </citation>
    <scope>NUCLEOTIDE SEQUENCE [LARGE SCALE GENOMIC DNA]</scope>
    <source>
        <strain evidence="2 3">A3.12</strain>
    </source>
</reference>
<evidence type="ECO:0000313" key="3">
    <source>
        <dbReference type="Proteomes" id="UP001324634"/>
    </source>
</evidence>
<organism evidence="2 3">
    <name type="scientific">Peredibacter starrii</name>
    <dbReference type="NCBI Taxonomy" id="28202"/>
    <lineage>
        <taxon>Bacteria</taxon>
        <taxon>Pseudomonadati</taxon>
        <taxon>Bdellovibrionota</taxon>
        <taxon>Bacteriovoracia</taxon>
        <taxon>Bacteriovoracales</taxon>
        <taxon>Bacteriovoracaceae</taxon>
        <taxon>Peredibacter</taxon>
    </lineage>
</organism>
<protein>
    <submittedName>
        <fullName evidence="2">Uncharacterized protein</fullName>
    </submittedName>
</protein>
<evidence type="ECO:0000313" key="2">
    <source>
        <dbReference type="EMBL" id="WPU65904.1"/>
    </source>
</evidence>
<dbReference type="RefSeq" id="WP_321397323.1">
    <property type="nucleotide sequence ID" value="NZ_CP139487.1"/>
</dbReference>
<accession>A0AAX4HSM0</accession>